<evidence type="ECO:0000313" key="1">
    <source>
        <dbReference type="Proteomes" id="UP001652740"/>
    </source>
</evidence>
<dbReference type="Proteomes" id="UP001652740">
    <property type="component" value="Unplaced"/>
</dbReference>
<keyword evidence="1" id="KW-1185">Reference proteome</keyword>
<dbReference type="RefSeq" id="XP_052750070.1">
    <property type="nucleotide sequence ID" value="XM_052894110.1"/>
</dbReference>
<protein>
    <submittedName>
        <fullName evidence="2">Uncharacterized protein LOC128200496</fullName>
    </submittedName>
</protein>
<organism evidence="1 2">
    <name type="scientific">Galleria mellonella</name>
    <name type="common">Greater wax moth</name>
    <dbReference type="NCBI Taxonomy" id="7137"/>
    <lineage>
        <taxon>Eukaryota</taxon>
        <taxon>Metazoa</taxon>
        <taxon>Ecdysozoa</taxon>
        <taxon>Arthropoda</taxon>
        <taxon>Hexapoda</taxon>
        <taxon>Insecta</taxon>
        <taxon>Pterygota</taxon>
        <taxon>Neoptera</taxon>
        <taxon>Endopterygota</taxon>
        <taxon>Lepidoptera</taxon>
        <taxon>Glossata</taxon>
        <taxon>Ditrysia</taxon>
        <taxon>Pyraloidea</taxon>
        <taxon>Pyralidae</taxon>
        <taxon>Galleriinae</taxon>
        <taxon>Galleria</taxon>
    </lineage>
</organism>
<dbReference type="GeneID" id="128200496"/>
<evidence type="ECO:0000313" key="2">
    <source>
        <dbReference type="RefSeq" id="XP_052750070.1"/>
    </source>
</evidence>
<accession>A0ABM3MFY6</accession>
<gene>
    <name evidence="2" type="primary">LOC128200496</name>
</gene>
<proteinExistence type="predicted"/>
<name>A0ABM3MFY6_GALME</name>
<sequence length="113" mass="13495">MQRLYRRRGVGCQEHSSYLARSAVKDAFRGVRLVSIVTTIRVTYFHRDQLCRRPTNKHVLGCHMRRCMSHLIQRGRGQRPRLRRRAPIVRRLHIASRLQDIQCILPMHLCHFK</sequence>
<reference evidence="2" key="1">
    <citation type="submission" date="2025-08" db="UniProtKB">
        <authorList>
            <consortium name="RefSeq"/>
        </authorList>
    </citation>
    <scope>IDENTIFICATION</scope>
    <source>
        <tissue evidence="2">Whole larvae</tissue>
    </source>
</reference>